<evidence type="ECO:0000313" key="2">
    <source>
        <dbReference type="Proteomes" id="UP000813423"/>
    </source>
</evidence>
<sequence>MSTSSNRKRKFWRMECRKALAGEISESIVTVDMSLANPRSGSRLGLEIEPSLVRLKPGREDPYRWVVADSIRKIFKTNLSTASVADCQKICEALKSDSKIIKAVSPHAVQDEEELFEDPHRAMSPDNNLIIQTLEFEKEELILEVQKLREKEQGLLNAQQEWEAERQCLQQTMSQWKQAAEALQARFDTTSQKVMPAMETLRLCLSELFDTTVSG</sequence>
<dbReference type="Proteomes" id="UP000813423">
    <property type="component" value="Unassembled WGS sequence"/>
</dbReference>
<accession>A0A229XW27</accession>
<organism evidence="1 2">
    <name type="scientific">Aspergillus fumigatus</name>
    <name type="common">Neosartorya fumigata</name>
    <dbReference type="NCBI Taxonomy" id="746128"/>
    <lineage>
        <taxon>Eukaryota</taxon>
        <taxon>Fungi</taxon>
        <taxon>Dikarya</taxon>
        <taxon>Ascomycota</taxon>
        <taxon>Pezizomycotina</taxon>
        <taxon>Eurotiomycetes</taxon>
        <taxon>Eurotiomycetidae</taxon>
        <taxon>Eurotiales</taxon>
        <taxon>Aspergillaceae</taxon>
        <taxon>Aspergillus</taxon>
        <taxon>Aspergillus subgen. Fumigati</taxon>
    </lineage>
</organism>
<name>A0A229XW27_ASPFM</name>
<reference evidence="1" key="1">
    <citation type="submission" date="2021-08" db="EMBL/GenBank/DDBJ databases">
        <title>Global Aspergillus fumigatus from environmental and clinical sources.</title>
        <authorList>
            <person name="Barber A."/>
            <person name="Sae-Ong T."/>
        </authorList>
    </citation>
    <scope>NUCLEOTIDE SEQUENCE</scope>
    <source>
        <strain evidence="1">NRZ-2016-071</strain>
    </source>
</reference>
<comment type="caution">
    <text evidence="1">The sequence shown here is derived from an EMBL/GenBank/DDBJ whole genome shotgun (WGS) entry which is preliminary data.</text>
</comment>
<dbReference type="AlphaFoldDB" id="A0A229XW27"/>
<dbReference type="EMBL" id="JAIBSC010000135">
    <property type="protein sequence ID" value="KAH1895686.1"/>
    <property type="molecule type" value="Genomic_DNA"/>
</dbReference>
<evidence type="ECO:0000313" key="1">
    <source>
        <dbReference type="EMBL" id="KAH1895686.1"/>
    </source>
</evidence>
<gene>
    <name evidence="1" type="ORF">KXV57_001759</name>
</gene>
<protein>
    <submittedName>
        <fullName evidence="1">Uncharacterized protein</fullName>
    </submittedName>
</protein>
<proteinExistence type="predicted"/>